<proteinExistence type="predicted"/>
<evidence type="ECO:0000256" key="1">
    <source>
        <dbReference type="SAM" id="MobiDB-lite"/>
    </source>
</evidence>
<feature type="compositionally biased region" description="Low complexity" evidence="1">
    <location>
        <begin position="99"/>
        <end position="121"/>
    </location>
</feature>
<gene>
    <name evidence="2" type="ORF">BCL64_10499</name>
</gene>
<dbReference type="AlphaFoldDB" id="A0A2T0VPP0"/>
<comment type="caution">
    <text evidence="2">The sequence shown here is derived from an EMBL/GenBank/DDBJ whole genome shotgun (WGS) entry which is preliminary data.</text>
</comment>
<evidence type="ECO:0000313" key="2">
    <source>
        <dbReference type="EMBL" id="PRY72280.1"/>
    </source>
</evidence>
<feature type="compositionally biased region" description="Polar residues" evidence="1">
    <location>
        <begin position="156"/>
        <end position="167"/>
    </location>
</feature>
<name>A0A2T0VPP0_9GAMM</name>
<dbReference type="EMBL" id="PVTM01000004">
    <property type="protein sequence ID" value="PRY72280.1"/>
    <property type="molecule type" value="Genomic_DNA"/>
</dbReference>
<dbReference type="Proteomes" id="UP000239896">
    <property type="component" value="Unassembled WGS sequence"/>
</dbReference>
<sequence length="167" mass="17110">MTISAIPVDQRVIGIDSRRFASIEKALVELVTNCDDSYGRLERAGEPVSGEIRIEYERHQSGALLKVTDQAEGLSFERAASILTYGGAHSPLARGEGEGAVSSAAASSRRSTGSAMAGSRRCMTGDTAASSCSVPTTAATSTRTGTVTGLPARGTTVDSGSRATAPG</sequence>
<keyword evidence="3" id="KW-1185">Reference proteome</keyword>
<organism evidence="2 3">
    <name type="scientific">Halomonas ventosae</name>
    <dbReference type="NCBI Taxonomy" id="229007"/>
    <lineage>
        <taxon>Bacteria</taxon>
        <taxon>Pseudomonadati</taxon>
        <taxon>Pseudomonadota</taxon>
        <taxon>Gammaproteobacteria</taxon>
        <taxon>Oceanospirillales</taxon>
        <taxon>Halomonadaceae</taxon>
        <taxon>Halomonas</taxon>
    </lineage>
</organism>
<dbReference type="SUPFAM" id="SSF55874">
    <property type="entry name" value="ATPase domain of HSP90 chaperone/DNA topoisomerase II/histidine kinase"/>
    <property type="match status" value="1"/>
</dbReference>
<evidence type="ECO:0000313" key="3">
    <source>
        <dbReference type="Proteomes" id="UP000239896"/>
    </source>
</evidence>
<protein>
    <submittedName>
        <fullName evidence="2">Uncharacterized protein</fullName>
    </submittedName>
</protein>
<feature type="compositionally biased region" description="Low complexity" evidence="1">
    <location>
        <begin position="133"/>
        <end position="149"/>
    </location>
</feature>
<dbReference type="InterPro" id="IPR036890">
    <property type="entry name" value="HATPase_C_sf"/>
</dbReference>
<feature type="region of interest" description="Disordered" evidence="1">
    <location>
        <begin position="92"/>
        <end position="167"/>
    </location>
</feature>
<reference evidence="2 3" key="1">
    <citation type="submission" date="2018-03" db="EMBL/GenBank/DDBJ databases">
        <title>Comparative analysis of microorganisms from saline springs in Andes Mountain Range, Colombia.</title>
        <authorList>
            <person name="Rubin E."/>
        </authorList>
    </citation>
    <scope>NUCLEOTIDE SEQUENCE [LARGE SCALE GENOMIC DNA]</scope>
    <source>
        <strain evidence="2 3">USBA 854</strain>
    </source>
</reference>
<dbReference type="RefSeq" id="WP_219904808.1">
    <property type="nucleotide sequence ID" value="NZ_PVTM01000004.1"/>
</dbReference>
<accession>A0A2T0VPP0</accession>